<evidence type="ECO:0000313" key="3">
    <source>
        <dbReference type="EMBL" id="BAC19656.1"/>
    </source>
</evidence>
<accession>C8NS63</accession>
<accession>Q8FLM2</accession>
<evidence type="ECO:0000256" key="2">
    <source>
        <dbReference type="SAM" id="SignalP"/>
    </source>
</evidence>
<evidence type="ECO:0008006" key="5">
    <source>
        <dbReference type="Google" id="ProtNLM"/>
    </source>
</evidence>
<keyword evidence="1" id="KW-0812">Transmembrane</keyword>
<name>Q8FLM2_COREF</name>
<dbReference type="Proteomes" id="UP000001409">
    <property type="component" value="Chromosome"/>
</dbReference>
<dbReference type="KEGG" id="cef:CE2846"/>
<reference evidence="3 4" key="1">
    <citation type="journal article" date="2003" name="Genome Res.">
        <title>Comparative complete genome sequence analysis of the amino acid replacements responsible for the thermostability of Corynebacterium efficiens.</title>
        <authorList>
            <person name="Nishio Y."/>
            <person name="Nakamura Y."/>
            <person name="Kawarabayasi Y."/>
            <person name="Usuda Y."/>
            <person name="Kimura E."/>
            <person name="Sugimoto S."/>
            <person name="Matsui K."/>
            <person name="Yamagishi A."/>
            <person name="Kikuchi H."/>
            <person name="Ikeo K."/>
            <person name="Gojobori T."/>
        </authorList>
    </citation>
    <scope>NUCLEOTIDE SEQUENCE [LARGE SCALE GENOMIC DNA]</scope>
    <source>
        <strain evidence="4">DSM 44549 / YS-314 / AJ 12310 / JCM 11189 / NBRC 100395</strain>
    </source>
</reference>
<dbReference type="STRING" id="196164.gene:10743296"/>
<feature type="signal peptide" evidence="2">
    <location>
        <begin position="1"/>
        <end position="38"/>
    </location>
</feature>
<evidence type="ECO:0000256" key="1">
    <source>
        <dbReference type="SAM" id="Phobius"/>
    </source>
</evidence>
<keyword evidence="2" id="KW-0732">Signal</keyword>
<keyword evidence="4" id="KW-1185">Reference proteome</keyword>
<dbReference type="HOGENOM" id="CLU_2034128_0_0_11"/>
<organism evidence="3 4">
    <name type="scientific">Corynebacterium efficiens (strain DSM 44549 / YS-314 / AJ 12310 / JCM 11189 / NBRC 100395)</name>
    <dbReference type="NCBI Taxonomy" id="196164"/>
    <lineage>
        <taxon>Bacteria</taxon>
        <taxon>Bacillati</taxon>
        <taxon>Actinomycetota</taxon>
        <taxon>Actinomycetes</taxon>
        <taxon>Mycobacteriales</taxon>
        <taxon>Corynebacteriaceae</taxon>
        <taxon>Corynebacterium</taxon>
    </lineage>
</organism>
<feature type="chain" id="PRO_5004305697" description="Secreted protein" evidence="2">
    <location>
        <begin position="39"/>
        <end position="121"/>
    </location>
</feature>
<keyword evidence="1" id="KW-0472">Membrane</keyword>
<feature type="transmembrane region" description="Helical" evidence="1">
    <location>
        <begin position="83"/>
        <end position="103"/>
    </location>
</feature>
<sequence>MIPMIDQKDFLLMRKIRTSAVALLAAGALALSATPAVAQSSATSSGSSASAEVGNALDATEYERNIFGSSKDFDNVSPFGQAWYFYTLAATATAVAGVVYANLENIENAAAAAGIQLQLPR</sequence>
<protein>
    <recommendedName>
        <fullName evidence="5">Secreted protein</fullName>
    </recommendedName>
</protein>
<dbReference type="AlphaFoldDB" id="Q8FLM2"/>
<dbReference type="eggNOG" id="ENOG5031YXG">
    <property type="taxonomic scope" value="Bacteria"/>
</dbReference>
<dbReference type="EMBL" id="BA000035">
    <property type="protein sequence ID" value="BAC19656.1"/>
    <property type="molecule type" value="Genomic_DNA"/>
</dbReference>
<proteinExistence type="predicted"/>
<evidence type="ECO:0000313" key="4">
    <source>
        <dbReference type="Proteomes" id="UP000001409"/>
    </source>
</evidence>
<keyword evidence="1" id="KW-1133">Transmembrane helix</keyword>